<gene>
    <name evidence="2" type="ORF">DILT_LOCUS18712</name>
</gene>
<keyword evidence="3" id="KW-1185">Reference proteome</keyword>
<feature type="compositionally biased region" description="Polar residues" evidence="1">
    <location>
        <begin position="1"/>
        <end position="26"/>
    </location>
</feature>
<accession>A0A3P7REV8</accession>
<name>A0A3P7REV8_DIBLA</name>
<proteinExistence type="predicted"/>
<evidence type="ECO:0000256" key="1">
    <source>
        <dbReference type="SAM" id="MobiDB-lite"/>
    </source>
</evidence>
<sequence length="161" mass="17635">MSRNSDVLHVTSSTAGTIPDPSQTPQRRPPYPSLSHDYLRFSSDGGLSAMDYTQGAAALMTANTQQVPYFDSGNAYAAWSDGRSGTGNQFQPYGFFTEAMNSRLMQNAPFHSSFEELQPVTDLINNYTPPTNAYDSINNNLVVCSMPPPLLSDTFFPTAFN</sequence>
<feature type="region of interest" description="Disordered" evidence="1">
    <location>
        <begin position="1"/>
        <end position="35"/>
    </location>
</feature>
<organism evidence="2 3">
    <name type="scientific">Dibothriocephalus latus</name>
    <name type="common">Fish tapeworm</name>
    <name type="synonym">Diphyllobothrium latum</name>
    <dbReference type="NCBI Taxonomy" id="60516"/>
    <lineage>
        <taxon>Eukaryota</taxon>
        <taxon>Metazoa</taxon>
        <taxon>Spiralia</taxon>
        <taxon>Lophotrochozoa</taxon>
        <taxon>Platyhelminthes</taxon>
        <taxon>Cestoda</taxon>
        <taxon>Eucestoda</taxon>
        <taxon>Diphyllobothriidea</taxon>
        <taxon>Diphyllobothriidae</taxon>
        <taxon>Dibothriocephalus</taxon>
    </lineage>
</organism>
<protein>
    <submittedName>
        <fullName evidence="2">Uncharacterized protein</fullName>
    </submittedName>
</protein>
<dbReference type="OrthoDB" id="3214149at2759"/>
<evidence type="ECO:0000313" key="2">
    <source>
        <dbReference type="EMBL" id="VDN42032.1"/>
    </source>
</evidence>
<reference evidence="2 3" key="1">
    <citation type="submission" date="2018-11" db="EMBL/GenBank/DDBJ databases">
        <authorList>
            <consortium name="Pathogen Informatics"/>
        </authorList>
    </citation>
    <scope>NUCLEOTIDE SEQUENCE [LARGE SCALE GENOMIC DNA]</scope>
</reference>
<dbReference type="Proteomes" id="UP000281553">
    <property type="component" value="Unassembled WGS sequence"/>
</dbReference>
<evidence type="ECO:0000313" key="3">
    <source>
        <dbReference type="Proteomes" id="UP000281553"/>
    </source>
</evidence>
<dbReference type="AlphaFoldDB" id="A0A3P7REV8"/>
<dbReference type="EMBL" id="UYRU01103407">
    <property type="protein sequence ID" value="VDN42032.1"/>
    <property type="molecule type" value="Genomic_DNA"/>
</dbReference>